<dbReference type="EMBL" id="JTDE01002957">
    <property type="protein sequence ID" value="KAF7256637.1"/>
    <property type="molecule type" value="Genomic_DNA"/>
</dbReference>
<gene>
    <name evidence="1" type="ORF">EG68_06611</name>
</gene>
<evidence type="ECO:0000313" key="2">
    <source>
        <dbReference type="Proteomes" id="UP000822476"/>
    </source>
</evidence>
<evidence type="ECO:0000313" key="1">
    <source>
        <dbReference type="EMBL" id="KAF7256637.1"/>
    </source>
</evidence>
<sequence length="314" mass="35962">MDVLSARLSRVHCVDLDEYPKWKYWSRSGWNKPVEILTTPDISNSLSRIGKAARIIEAANQISELSPNKQIPETCLAGLHGQRVLEELQCYLGLEALQNQSNEEVLKRLHQAEQQVLNYESELWPINQTAQKQIRMECDRLNVTDRLLGYRNNLNRSGISKYTQPHQCEISSSRTYQTAPRFNLEKPLHKSRCPAERKKDCRHASTTEWHGTPQERAGLSITYPGISETRARFTAPPRMISEVLNSHGKVRSCDPGYQINPTPLYHVDGWEPCRPRAQSPSPTSEHTHSYRWPDGRLIPQLFNVASSRIDRVTA</sequence>
<organism evidence="1 2">
    <name type="scientific">Paragonimus skrjabini miyazakii</name>
    <dbReference type="NCBI Taxonomy" id="59628"/>
    <lineage>
        <taxon>Eukaryota</taxon>
        <taxon>Metazoa</taxon>
        <taxon>Spiralia</taxon>
        <taxon>Lophotrochozoa</taxon>
        <taxon>Platyhelminthes</taxon>
        <taxon>Trematoda</taxon>
        <taxon>Digenea</taxon>
        <taxon>Plagiorchiida</taxon>
        <taxon>Troglotremata</taxon>
        <taxon>Troglotrematidae</taxon>
        <taxon>Paragonimus</taxon>
    </lineage>
</organism>
<name>A0A8S9Z0G8_9TREM</name>
<accession>A0A8S9Z0G8</accession>
<comment type="caution">
    <text evidence="1">The sequence shown here is derived from an EMBL/GenBank/DDBJ whole genome shotgun (WGS) entry which is preliminary data.</text>
</comment>
<reference evidence="1" key="1">
    <citation type="submission" date="2019-07" db="EMBL/GenBank/DDBJ databases">
        <title>Annotation for the trematode Paragonimus miyazaki's.</title>
        <authorList>
            <person name="Choi Y.-J."/>
        </authorList>
    </citation>
    <scope>NUCLEOTIDE SEQUENCE</scope>
    <source>
        <strain evidence="1">Japan</strain>
    </source>
</reference>
<keyword evidence="2" id="KW-1185">Reference proteome</keyword>
<proteinExistence type="predicted"/>
<protein>
    <submittedName>
        <fullName evidence="1">Uncharacterized protein</fullName>
    </submittedName>
</protein>
<dbReference type="AlphaFoldDB" id="A0A8S9Z0G8"/>
<dbReference type="Proteomes" id="UP000822476">
    <property type="component" value="Unassembled WGS sequence"/>
</dbReference>
<dbReference type="OrthoDB" id="6249590at2759"/>